<dbReference type="AlphaFoldDB" id="A0A4S4FP89"/>
<keyword evidence="2" id="KW-0812">Transmembrane</keyword>
<evidence type="ECO:0000259" key="4">
    <source>
        <dbReference type="Pfam" id="PF00188"/>
    </source>
</evidence>
<gene>
    <name evidence="5" type="ORF">E6C64_04980</name>
</gene>
<keyword evidence="2" id="KW-0472">Membrane</keyword>
<name>A0A4S4FP89_9MICO</name>
<dbReference type="InterPro" id="IPR014044">
    <property type="entry name" value="CAP_dom"/>
</dbReference>
<feature type="compositionally biased region" description="Low complexity" evidence="1">
    <location>
        <begin position="172"/>
        <end position="187"/>
    </location>
</feature>
<dbReference type="InterPro" id="IPR035940">
    <property type="entry name" value="CAP_sf"/>
</dbReference>
<evidence type="ECO:0000256" key="1">
    <source>
        <dbReference type="SAM" id="MobiDB-lite"/>
    </source>
</evidence>
<dbReference type="CDD" id="cd05379">
    <property type="entry name" value="CAP_bacterial"/>
    <property type="match status" value="1"/>
</dbReference>
<feature type="region of interest" description="Disordered" evidence="1">
    <location>
        <begin position="157"/>
        <end position="230"/>
    </location>
</feature>
<evidence type="ECO:0000256" key="2">
    <source>
        <dbReference type="SAM" id="Phobius"/>
    </source>
</evidence>
<keyword evidence="3" id="KW-0732">Signal</keyword>
<organism evidence="5 6">
    <name type="scientific">Naasia lichenicola</name>
    <dbReference type="NCBI Taxonomy" id="2565933"/>
    <lineage>
        <taxon>Bacteria</taxon>
        <taxon>Bacillati</taxon>
        <taxon>Actinomycetota</taxon>
        <taxon>Actinomycetes</taxon>
        <taxon>Micrococcales</taxon>
        <taxon>Microbacteriaceae</taxon>
        <taxon>Naasia</taxon>
    </lineage>
</organism>
<feature type="domain" description="SCP" evidence="4">
    <location>
        <begin position="43"/>
        <end position="140"/>
    </location>
</feature>
<comment type="caution">
    <text evidence="5">The sequence shown here is derived from an EMBL/GenBank/DDBJ whole genome shotgun (WGS) entry which is preliminary data.</text>
</comment>
<protein>
    <recommendedName>
        <fullName evidence="4">SCP domain-containing protein</fullName>
    </recommendedName>
</protein>
<dbReference type="SUPFAM" id="SSF55797">
    <property type="entry name" value="PR-1-like"/>
    <property type="match status" value="1"/>
</dbReference>
<evidence type="ECO:0000256" key="3">
    <source>
        <dbReference type="SAM" id="SignalP"/>
    </source>
</evidence>
<dbReference type="PANTHER" id="PTHR31157:SF1">
    <property type="entry name" value="SCP DOMAIN-CONTAINING PROTEIN"/>
    <property type="match status" value="1"/>
</dbReference>
<feature type="signal peptide" evidence="3">
    <location>
        <begin position="1"/>
        <end position="33"/>
    </location>
</feature>
<dbReference type="OrthoDB" id="68195at2"/>
<dbReference type="Gene3D" id="3.40.33.10">
    <property type="entry name" value="CAP"/>
    <property type="match status" value="1"/>
</dbReference>
<sequence length="284" mass="28215">MPVLVHLRALLTAAICVGIAVLIALSGALPAQAYDEDTIGGLVDQARWDNGQNGLNRNAAMDQVALAWAQQLAANGTLSHNPDYSSQIPAGWQGAAENVAQGYATGASLHQGWMDSPGHRANILGDYTDIGIALIEGGGTTWAVEVFGKYPGSVGPAAPAAAPPVVTPPSATPSSAAPVDPSPVATPQAAEGQAPPTASVPSAAATPDPSAAPTSPEEPTGAAAGASDPPVARQAPAVALTAEDGASGLAAPILILVGVGLAAAVALPFVPLLLRRRREAKEGI</sequence>
<feature type="chain" id="PRO_5020883133" description="SCP domain-containing protein" evidence="3">
    <location>
        <begin position="34"/>
        <end position="284"/>
    </location>
</feature>
<feature type="compositionally biased region" description="Low complexity" evidence="1">
    <location>
        <begin position="194"/>
        <end position="220"/>
    </location>
</feature>
<dbReference type="Pfam" id="PF00188">
    <property type="entry name" value="CAP"/>
    <property type="match status" value="1"/>
</dbReference>
<dbReference type="RefSeq" id="WP_136426538.1">
    <property type="nucleotide sequence ID" value="NZ_SSSM01000002.1"/>
</dbReference>
<keyword evidence="6" id="KW-1185">Reference proteome</keyword>
<keyword evidence="2" id="KW-1133">Transmembrane helix</keyword>
<evidence type="ECO:0000313" key="6">
    <source>
        <dbReference type="Proteomes" id="UP000309133"/>
    </source>
</evidence>
<accession>A0A4S4FP89</accession>
<evidence type="ECO:0000313" key="5">
    <source>
        <dbReference type="EMBL" id="THG32373.1"/>
    </source>
</evidence>
<dbReference type="Proteomes" id="UP000309133">
    <property type="component" value="Unassembled WGS sequence"/>
</dbReference>
<reference evidence="5 6" key="1">
    <citation type="submission" date="2019-04" db="EMBL/GenBank/DDBJ databases">
        <authorList>
            <person name="Jiang L."/>
        </authorList>
    </citation>
    <scope>NUCLEOTIDE SEQUENCE [LARGE SCALE GENOMIC DNA]</scope>
    <source>
        <strain evidence="5 6">YIM 131853</strain>
    </source>
</reference>
<feature type="transmembrane region" description="Helical" evidence="2">
    <location>
        <begin position="249"/>
        <end position="274"/>
    </location>
</feature>
<proteinExistence type="predicted"/>
<feature type="compositionally biased region" description="Pro residues" evidence="1">
    <location>
        <begin position="161"/>
        <end position="171"/>
    </location>
</feature>
<dbReference type="EMBL" id="SSSM01000002">
    <property type="protein sequence ID" value="THG32373.1"/>
    <property type="molecule type" value="Genomic_DNA"/>
</dbReference>
<dbReference type="PANTHER" id="PTHR31157">
    <property type="entry name" value="SCP DOMAIN-CONTAINING PROTEIN"/>
    <property type="match status" value="1"/>
</dbReference>